<proteinExistence type="predicted"/>
<dbReference type="Proteomes" id="UP001487740">
    <property type="component" value="Unassembled WGS sequence"/>
</dbReference>
<protein>
    <submittedName>
        <fullName evidence="1">Uncharacterized protein</fullName>
    </submittedName>
</protein>
<evidence type="ECO:0000313" key="1">
    <source>
        <dbReference type="EMBL" id="KAK8374393.1"/>
    </source>
</evidence>
<gene>
    <name evidence="1" type="ORF">O3P69_012718</name>
</gene>
<dbReference type="EMBL" id="JARAKH010000420">
    <property type="protein sequence ID" value="KAK8374393.1"/>
    <property type="molecule type" value="Genomic_DNA"/>
</dbReference>
<name>A0AAW0SH25_SCYPA</name>
<accession>A0AAW0SH25</accession>
<sequence>CCHGDGGGGHDTDAGGGVCARWRHAAGQILLLIGQTGVYMYTSFTIIGGHFTMSDA</sequence>
<comment type="caution">
    <text evidence="1">The sequence shown here is derived from an EMBL/GenBank/DDBJ whole genome shotgun (WGS) entry which is preliminary data.</text>
</comment>
<reference evidence="1 2" key="1">
    <citation type="submission" date="2023-03" db="EMBL/GenBank/DDBJ databases">
        <title>High-quality genome of Scylla paramamosain provides insights in environmental adaptation.</title>
        <authorList>
            <person name="Zhang L."/>
        </authorList>
    </citation>
    <scope>NUCLEOTIDE SEQUENCE [LARGE SCALE GENOMIC DNA]</scope>
    <source>
        <strain evidence="1">LZ_2023a</strain>
        <tissue evidence="1">Muscle</tissue>
    </source>
</reference>
<feature type="non-terminal residue" evidence="1">
    <location>
        <position position="1"/>
    </location>
</feature>
<evidence type="ECO:0000313" key="2">
    <source>
        <dbReference type="Proteomes" id="UP001487740"/>
    </source>
</evidence>
<organism evidence="1 2">
    <name type="scientific">Scylla paramamosain</name>
    <name type="common">Mud crab</name>
    <dbReference type="NCBI Taxonomy" id="85552"/>
    <lineage>
        <taxon>Eukaryota</taxon>
        <taxon>Metazoa</taxon>
        <taxon>Ecdysozoa</taxon>
        <taxon>Arthropoda</taxon>
        <taxon>Crustacea</taxon>
        <taxon>Multicrustacea</taxon>
        <taxon>Malacostraca</taxon>
        <taxon>Eumalacostraca</taxon>
        <taxon>Eucarida</taxon>
        <taxon>Decapoda</taxon>
        <taxon>Pleocyemata</taxon>
        <taxon>Brachyura</taxon>
        <taxon>Eubrachyura</taxon>
        <taxon>Portunoidea</taxon>
        <taxon>Portunidae</taxon>
        <taxon>Portuninae</taxon>
        <taxon>Scylla</taxon>
    </lineage>
</organism>
<dbReference type="AlphaFoldDB" id="A0AAW0SH25"/>
<keyword evidence="2" id="KW-1185">Reference proteome</keyword>